<dbReference type="SMART" id="SM00347">
    <property type="entry name" value="HTH_MARR"/>
    <property type="match status" value="1"/>
</dbReference>
<dbReference type="InterPro" id="IPR036390">
    <property type="entry name" value="WH_DNA-bd_sf"/>
</dbReference>
<feature type="domain" description="HTH marR-type" evidence="1">
    <location>
        <begin position="2"/>
        <end position="142"/>
    </location>
</feature>
<accession>A0A318JXS7</accession>
<proteinExistence type="predicted"/>
<evidence type="ECO:0000259" key="1">
    <source>
        <dbReference type="PROSITE" id="PS50995"/>
    </source>
</evidence>
<dbReference type="PANTHER" id="PTHR33164:SF43">
    <property type="entry name" value="HTH-TYPE TRANSCRIPTIONAL REPRESSOR YETL"/>
    <property type="match status" value="1"/>
</dbReference>
<reference evidence="2 3" key="1">
    <citation type="submission" date="2018-05" db="EMBL/GenBank/DDBJ databases">
        <title>Genomic Encyclopedia of Type Strains, Phase IV (KMG-IV): sequencing the most valuable type-strain genomes for metagenomic binning, comparative biology and taxonomic classification.</title>
        <authorList>
            <person name="Goeker M."/>
        </authorList>
    </citation>
    <scope>NUCLEOTIDE SEQUENCE [LARGE SCALE GENOMIC DNA]</scope>
    <source>
        <strain evidence="2 3">DSM 25134</strain>
    </source>
</reference>
<dbReference type="AlphaFoldDB" id="A0A318JXS7"/>
<protein>
    <submittedName>
        <fullName evidence="2">DNA-binding MarR family transcriptional regulator</fullName>
    </submittedName>
</protein>
<keyword evidence="2" id="KW-0238">DNA-binding</keyword>
<dbReference type="Proteomes" id="UP000248395">
    <property type="component" value="Unassembled WGS sequence"/>
</dbReference>
<name>A0A318JXS7_9NEIS</name>
<organism evidence="2 3">
    <name type="scientific">Aquitalea magnusonii</name>
    <dbReference type="NCBI Taxonomy" id="332411"/>
    <lineage>
        <taxon>Bacteria</taxon>
        <taxon>Pseudomonadati</taxon>
        <taxon>Pseudomonadota</taxon>
        <taxon>Betaproteobacteria</taxon>
        <taxon>Neisseriales</taxon>
        <taxon>Chromobacteriaceae</taxon>
        <taxon>Aquitalea</taxon>
    </lineage>
</organism>
<dbReference type="Pfam" id="PF12802">
    <property type="entry name" value="MarR_2"/>
    <property type="match status" value="1"/>
</dbReference>
<evidence type="ECO:0000313" key="3">
    <source>
        <dbReference type="Proteomes" id="UP000248395"/>
    </source>
</evidence>
<sequence>MQTEISQLLSDTVIALFQANGKLLEWGDAFTAPYGLTSARWQILGAIALASHQLTAPQIAEQMGVSRQGAQKQLNLLLEDGLLEKLPNPSHLRSPLYRLSTQGSALFERVNQAWQVHAAKSGAAFTEQALATTLHTLRLIAQLHEMPPQGEHDET</sequence>
<dbReference type="Gene3D" id="1.10.10.10">
    <property type="entry name" value="Winged helix-like DNA-binding domain superfamily/Winged helix DNA-binding domain"/>
    <property type="match status" value="1"/>
</dbReference>
<dbReference type="InterPro" id="IPR036388">
    <property type="entry name" value="WH-like_DNA-bd_sf"/>
</dbReference>
<dbReference type="GO" id="GO:0006950">
    <property type="term" value="P:response to stress"/>
    <property type="evidence" value="ECO:0007669"/>
    <property type="project" value="TreeGrafter"/>
</dbReference>
<gene>
    <name evidence="2" type="ORF">DFR38_1023</name>
</gene>
<dbReference type="SUPFAM" id="SSF46785">
    <property type="entry name" value="Winged helix' DNA-binding domain"/>
    <property type="match status" value="1"/>
</dbReference>
<dbReference type="EMBL" id="QJKC01000002">
    <property type="protein sequence ID" value="PXX50356.1"/>
    <property type="molecule type" value="Genomic_DNA"/>
</dbReference>
<evidence type="ECO:0000313" key="2">
    <source>
        <dbReference type="EMBL" id="PXX50356.1"/>
    </source>
</evidence>
<dbReference type="PROSITE" id="PS50995">
    <property type="entry name" value="HTH_MARR_2"/>
    <property type="match status" value="1"/>
</dbReference>
<dbReference type="GO" id="GO:0003677">
    <property type="term" value="F:DNA binding"/>
    <property type="evidence" value="ECO:0007669"/>
    <property type="project" value="UniProtKB-KW"/>
</dbReference>
<dbReference type="GO" id="GO:0003700">
    <property type="term" value="F:DNA-binding transcription factor activity"/>
    <property type="evidence" value="ECO:0007669"/>
    <property type="project" value="InterPro"/>
</dbReference>
<dbReference type="InterPro" id="IPR000835">
    <property type="entry name" value="HTH_MarR-typ"/>
</dbReference>
<dbReference type="PANTHER" id="PTHR33164">
    <property type="entry name" value="TRANSCRIPTIONAL REGULATOR, MARR FAMILY"/>
    <property type="match status" value="1"/>
</dbReference>
<dbReference type="InterPro" id="IPR039422">
    <property type="entry name" value="MarR/SlyA-like"/>
</dbReference>
<keyword evidence="3" id="KW-1185">Reference proteome</keyword>
<dbReference type="OrthoDB" id="5511415at2"/>
<comment type="caution">
    <text evidence="2">The sequence shown here is derived from an EMBL/GenBank/DDBJ whole genome shotgun (WGS) entry which is preliminary data.</text>
</comment>
<dbReference type="RefSeq" id="WP_059287449.1">
    <property type="nucleotide sequence ID" value="NZ_LNQU01000225.1"/>
</dbReference>